<accession>E1JVE9</accession>
<gene>
    <name evidence="1" type="ORF">DesfrDRAFT_1598</name>
</gene>
<reference evidence="1 2" key="1">
    <citation type="submission" date="2010-08" db="EMBL/GenBank/DDBJ databases">
        <title>The draft genome of Desulfovibrio fructosovorans JJ.</title>
        <authorList>
            <consortium name="US DOE Joint Genome Institute (JGI-PGF)"/>
            <person name="Lucas S."/>
            <person name="Copeland A."/>
            <person name="Lapidus A."/>
            <person name="Cheng J.-F."/>
            <person name="Bruce D."/>
            <person name="Goodwin L."/>
            <person name="Pitluck S."/>
            <person name="Land M.L."/>
            <person name="Hauser L."/>
            <person name="Chang Y.-J."/>
            <person name="Jeffries C."/>
            <person name="Wall J.D."/>
            <person name="Stahl D.A."/>
            <person name="Arkin A.P."/>
            <person name="Dehal P."/>
            <person name="Stolyar S.M."/>
            <person name="Hazen T.C."/>
            <person name="Woyke T.J."/>
        </authorList>
    </citation>
    <scope>NUCLEOTIDE SEQUENCE [LARGE SCALE GENOMIC DNA]</scope>
    <source>
        <strain evidence="1 2">JJ</strain>
    </source>
</reference>
<dbReference type="Proteomes" id="UP000006250">
    <property type="component" value="Unassembled WGS sequence"/>
</dbReference>
<dbReference type="RefSeq" id="WP_005992768.1">
    <property type="nucleotide sequence ID" value="NZ_AECZ01000008.1"/>
</dbReference>
<evidence type="ECO:0008006" key="3">
    <source>
        <dbReference type="Google" id="ProtNLM"/>
    </source>
</evidence>
<dbReference type="AlphaFoldDB" id="E1JVE9"/>
<keyword evidence="2" id="KW-1185">Reference proteome</keyword>
<dbReference type="STRING" id="596151.DesfrDRAFT_1598"/>
<evidence type="ECO:0000313" key="1">
    <source>
        <dbReference type="EMBL" id="EFL51743.1"/>
    </source>
</evidence>
<protein>
    <recommendedName>
        <fullName evidence="3">Lipoprotein</fullName>
    </recommendedName>
</protein>
<name>E1JVE9_SOLFR</name>
<dbReference type="eggNOG" id="ENOG503019U">
    <property type="taxonomic scope" value="Bacteria"/>
</dbReference>
<proteinExistence type="predicted"/>
<dbReference type="EMBL" id="AECZ01000008">
    <property type="protein sequence ID" value="EFL51743.1"/>
    <property type="molecule type" value="Genomic_DNA"/>
</dbReference>
<organism evidence="1 2">
    <name type="scientific">Solidesulfovibrio fructosivorans JJ]</name>
    <dbReference type="NCBI Taxonomy" id="596151"/>
    <lineage>
        <taxon>Bacteria</taxon>
        <taxon>Pseudomonadati</taxon>
        <taxon>Thermodesulfobacteriota</taxon>
        <taxon>Desulfovibrionia</taxon>
        <taxon>Desulfovibrionales</taxon>
        <taxon>Desulfovibrionaceae</taxon>
        <taxon>Solidesulfovibrio</taxon>
    </lineage>
</organism>
<sequence length="128" mass="13772" precursor="true">MHPRPYFPRRLSLVLSLAILLTGAALLAGCGAGVRPAGDGRGAPPMSVKEFYEFCSTLPTPGACLSDPICVRYRTELTSPPPDLTGCLSLCRQTQNALYVDNLTNGCGPVLDRAADLCDQFCRRRASR</sequence>
<comment type="caution">
    <text evidence="1">The sequence shown here is derived from an EMBL/GenBank/DDBJ whole genome shotgun (WGS) entry which is preliminary data.</text>
</comment>
<dbReference type="PROSITE" id="PS51257">
    <property type="entry name" value="PROKAR_LIPOPROTEIN"/>
    <property type="match status" value="1"/>
</dbReference>
<evidence type="ECO:0000313" key="2">
    <source>
        <dbReference type="Proteomes" id="UP000006250"/>
    </source>
</evidence>